<accession>A0A8B6EXB4</accession>
<keyword evidence="2" id="KW-0175">Coiled coil</keyword>
<dbReference type="OrthoDB" id="10067847at2759"/>
<dbReference type="GO" id="GO:0061733">
    <property type="term" value="F:protein-lysine-acetyltransferase activity"/>
    <property type="evidence" value="ECO:0007669"/>
    <property type="project" value="UniProtKB-EC"/>
</dbReference>
<evidence type="ECO:0000313" key="3">
    <source>
        <dbReference type="EMBL" id="VDI39675.1"/>
    </source>
</evidence>
<protein>
    <submittedName>
        <fullName evidence="3">E1A/CREB-binding protein</fullName>
        <ecNumber evidence="3">2.3.1.48</ecNumber>
    </submittedName>
</protein>
<evidence type="ECO:0000256" key="2">
    <source>
        <dbReference type="SAM" id="Coils"/>
    </source>
</evidence>
<evidence type="ECO:0000313" key="4">
    <source>
        <dbReference type="Proteomes" id="UP000596742"/>
    </source>
</evidence>
<dbReference type="GO" id="GO:0000175">
    <property type="term" value="F:3'-5'-RNA exonuclease activity"/>
    <property type="evidence" value="ECO:0007669"/>
    <property type="project" value="InterPro"/>
</dbReference>
<evidence type="ECO:0000256" key="1">
    <source>
        <dbReference type="ARBA" id="ARBA00022722"/>
    </source>
</evidence>
<comment type="caution">
    <text evidence="3">The sequence shown here is derived from an EMBL/GenBank/DDBJ whole genome shotgun (WGS) entry which is preliminary data.</text>
</comment>
<dbReference type="EC" id="2.3.1.48" evidence="3"/>
<reference evidence="3" key="1">
    <citation type="submission" date="2018-11" db="EMBL/GenBank/DDBJ databases">
        <authorList>
            <person name="Alioto T."/>
            <person name="Alioto T."/>
        </authorList>
    </citation>
    <scope>NUCLEOTIDE SEQUENCE</scope>
</reference>
<organism evidence="3 4">
    <name type="scientific">Mytilus galloprovincialis</name>
    <name type="common">Mediterranean mussel</name>
    <dbReference type="NCBI Taxonomy" id="29158"/>
    <lineage>
        <taxon>Eukaryota</taxon>
        <taxon>Metazoa</taxon>
        <taxon>Spiralia</taxon>
        <taxon>Lophotrochozoa</taxon>
        <taxon>Mollusca</taxon>
        <taxon>Bivalvia</taxon>
        <taxon>Autobranchia</taxon>
        <taxon>Pteriomorphia</taxon>
        <taxon>Mytilida</taxon>
        <taxon>Mytiloidea</taxon>
        <taxon>Mytilidae</taxon>
        <taxon>Mytilinae</taxon>
        <taxon>Mytilus</taxon>
    </lineage>
</organism>
<feature type="coiled-coil region" evidence="2">
    <location>
        <begin position="122"/>
        <end position="262"/>
    </location>
</feature>
<name>A0A8B6EXB4_MYTGA</name>
<dbReference type="AlphaFoldDB" id="A0A8B6EXB4"/>
<keyword evidence="4" id="KW-1185">Reference proteome</keyword>
<dbReference type="InterPro" id="IPR022894">
    <property type="entry name" value="Oligoribonuclease"/>
</dbReference>
<dbReference type="Proteomes" id="UP000596742">
    <property type="component" value="Unassembled WGS sequence"/>
</dbReference>
<keyword evidence="3" id="KW-0012">Acyltransferase</keyword>
<dbReference type="EMBL" id="UYJE01005715">
    <property type="protein sequence ID" value="VDI39675.1"/>
    <property type="molecule type" value="Genomic_DNA"/>
</dbReference>
<gene>
    <name evidence="3" type="ORF">MGAL_10B077623</name>
</gene>
<keyword evidence="1" id="KW-0540">Nuclease</keyword>
<dbReference type="PANTHER" id="PTHR11046">
    <property type="entry name" value="OLIGORIBONUCLEASE, MITOCHONDRIAL"/>
    <property type="match status" value="1"/>
</dbReference>
<sequence>MYTHAAAGQYCLQFFFLKSKQDNRLMVASIGEINTAKILNKDITEPFQKNVFQQGVVIGKEKFPNLNWDLYDQVVLRTKVNRVVEKVKNLRKNNKAKLNSFLEQDFHFPVKKPVTSSFEYLQENERKRVKEIEKERNRAVGENVKLKRQLKETDFNLDNLELQIEHFETKSHILLRLLDIAGEKCKETLHLKRECKSWEKKYDNLSNQLDTNLDKLQDMNEQLASFGPRNTSRKIRRRDQKIEKLEGIIDEKQIELGQQNVEIKLLNKACEKNVSDLDKLKKDKRSLLVKVCRMSKQQHSSKLDQIREEHVFEIQNLKADIAAKQDRILELEDLNSILADDKIESFYDGKFSNEVRETIMTLLTECGVSQKKVNNVISIVLKNLTGKQLSRLPSAGVKSRLLIEAKRVAQKQVAEAMLNYEYDLPDVNDMGQGHKGNCLHQDATSKHHKHFQSFQITTPDKKTFSLGLNEVGSGDAASIMSSFKNIISDLGQAAQNEPEIVSRLTCSIVSTMSDQGAANPLFNQQLKEFKESLLPDIVENWENLDINTQTEMAKMSSFFCKMHIFVNMASEVDKCLQVFESNVCNGKNPFAFEWKESGASRLTRTASKALTLHGCEKSGVGQHFRTHLKERDIDNKLITFRGHRFNHLFYAAGATYHHLNDIIDFMESWADPNDLLKSISFDVREKAFASGIRALGIIDKLITGPFWRIIETSKNILDLNPTLCHLQKKLQELSFDASPLLAGELVFEGVEVHRDSIFDSLLKDTGDPVSEMYTQMALELCIGGMLLILERQAKDQLPGGKFFEPSFRDQIHGISVPTTNTCSERDFAQLDMLVRLKPSATTVAYESIIMWSNNKTSNWLSKLSDTDRNKIIDDARVSAPHMIQSFKTRQQILFNKKLEILRAKKEKKANKENKEYTQKVKLTGQLNELGGMWVTPQQIECYKVQIEDKPTYNVLFKEALIAQLQFRKHVIKSKGPKELYQQSCKGKQYSIQQLESNLKEVIELNKQNENVAPVENKLQYLSLNEVNDNISKAKQALAHKLNMERKKITVSQQSYFLPKFIETPELLVGKTFQQKCKEEDSNEISGKVLSIHKLNGKKTEYLVKYDIDENDEWHFPLFVDMSNGDLIIADL</sequence>
<keyword evidence="1" id="KW-0378">Hydrolase</keyword>
<dbReference type="PANTHER" id="PTHR11046:SF29">
    <property type="match status" value="1"/>
</dbReference>
<proteinExistence type="predicted"/>
<keyword evidence="3" id="KW-0808">Transferase</keyword>